<reference evidence="2 3" key="1">
    <citation type="journal article" date="2018" name="Proc. Natl. Acad. Sci. U.S.A.">
        <title>Draft genome sequence of Camellia sinensis var. sinensis provides insights into the evolution of the tea genome and tea quality.</title>
        <authorList>
            <person name="Wei C."/>
            <person name="Yang H."/>
            <person name="Wang S."/>
            <person name="Zhao J."/>
            <person name="Liu C."/>
            <person name="Gao L."/>
            <person name="Xia E."/>
            <person name="Lu Y."/>
            <person name="Tai Y."/>
            <person name="She G."/>
            <person name="Sun J."/>
            <person name="Cao H."/>
            <person name="Tong W."/>
            <person name="Gao Q."/>
            <person name="Li Y."/>
            <person name="Deng W."/>
            <person name="Jiang X."/>
            <person name="Wang W."/>
            <person name="Chen Q."/>
            <person name="Zhang S."/>
            <person name="Li H."/>
            <person name="Wu J."/>
            <person name="Wang P."/>
            <person name="Li P."/>
            <person name="Shi C."/>
            <person name="Zheng F."/>
            <person name="Jian J."/>
            <person name="Huang B."/>
            <person name="Shan D."/>
            <person name="Shi M."/>
            <person name="Fang C."/>
            <person name="Yue Y."/>
            <person name="Li F."/>
            <person name="Li D."/>
            <person name="Wei S."/>
            <person name="Han B."/>
            <person name="Jiang C."/>
            <person name="Yin Y."/>
            <person name="Xia T."/>
            <person name="Zhang Z."/>
            <person name="Bennetzen J.L."/>
            <person name="Zhao S."/>
            <person name="Wan X."/>
        </authorList>
    </citation>
    <scope>NUCLEOTIDE SEQUENCE [LARGE SCALE GENOMIC DNA]</scope>
    <source>
        <strain evidence="3">cv. Shuchazao</strain>
        <tissue evidence="2">Leaf</tissue>
    </source>
</reference>
<dbReference type="STRING" id="542762.A0A4S4CVR7"/>
<dbReference type="AlphaFoldDB" id="A0A4S4CVR7"/>
<evidence type="ECO:0000256" key="1">
    <source>
        <dbReference type="SAM" id="MobiDB-lite"/>
    </source>
</evidence>
<keyword evidence="3" id="KW-1185">Reference proteome</keyword>
<feature type="compositionally biased region" description="Basic and acidic residues" evidence="1">
    <location>
        <begin position="1"/>
        <end position="11"/>
    </location>
</feature>
<sequence>MPDGVGKRGEKAMGSQMKGSCSGGGKGNSGDEGKKRQRPWKMVMDASDRYRFEPSLRWNPQVEEYFIKAYGADHFARISKSLTRPSCYSCIRVNTLKSTSDAVIEKSSESLQETGQQSAIDDMNQSDANAGYIMGQEHKFFVKESNTSPCDSNQAALAVSERPHNISYAHAQDKPLKEIIVSCKCAEAVLRGAQVYMFLVYWLVVLTLRKGMQLQYQLMWSSLDRMVDGALLINKLLVNLAILQIDKLERERRKKAAASYPYFSERSGLYIGQGTTMMSRVGMFRVLQGIAVHMNNRVVELPSFHVYNSSFMLAIYKVLIVLNHLFLELFGDQMF</sequence>
<evidence type="ECO:0000313" key="2">
    <source>
        <dbReference type="EMBL" id="THF93961.1"/>
    </source>
</evidence>
<accession>A0A4S4CVR7</accession>
<protein>
    <submittedName>
        <fullName evidence="2">Uncharacterized protein</fullName>
    </submittedName>
</protein>
<dbReference type="EMBL" id="SDRB02013812">
    <property type="protein sequence ID" value="THF93961.1"/>
    <property type="molecule type" value="Genomic_DNA"/>
</dbReference>
<evidence type="ECO:0000313" key="3">
    <source>
        <dbReference type="Proteomes" id="UP000306102"/>
    </source>
</evidence>
<dbReference type="Proteomes" id="UP000306102">
    <property type="component" value="Unassembled WGS sequence"/>
</dbReference>
<gene>
    <name evidence="2" type="ORF">TEA_002030</name>
</gene>
<proteinExistence type="predicted"/>
<name>A0A4S4CVR7_CAMSN</name>
<feature type="region of interest" description="Disordered" evidence="1">
    <location>
        <begin position="1"/>
        <end position="40"/>
    </location>
</feature>
<organism evidence="2 3">
    <name type="scientific">Camellia sinensis var. sinensis</name>
    <name type="common">China tea</name>
    <dbReference type="NCBI Taxonomy" id="542762"/>
    <lineage>
        <taxon>Eukaryota</taxon>
        <taxon>Viridiplantae</taxon>
        <taxon>Streptophyta</taxon>
        <taxon>Embryophyta</taxon>
        <taxon>Tracheophyta</taxon>
        <taxon>Spermatophyta</taxon>
        <taxon>Magnoliopsida</taxon>
        <taxon>eudicotyledons</taxon>
        <taxon>Gunneridae</taxon>
        <taxon>Pentapetalae</taxon>
        <taxon>asterids</taxon>
        <taxon>Ericales</taxon>
        <taxon>Theaceae</taxon>
        <taxon>Camellia</taxon>
    </lineage>
</organism>
<comment type="caution">
    <text evidence="2">The sequence shown here is derived from an EMBL/GenBank/DDBJ whole genome shotgun (WGS) entry which is preliminary data.</text>
</comment>